<keyword evidence="2 8" id="KW-1003">Cell membrane</keyword>
<evidence type="ECO:0000256" key="2">
    <source>
        <dbReference type="ARBA" id="ARBA00022475"/>
    </source>
</evidence>
<comment type="caution">
    <text evidence="8">Lacks conserved residue(s) required for the propagation of feature annotation.</text>
</comment>
<dbReference type="AlphaFoldDB" id="A0A6J1RB93"/>
<evidence type="ECO:0000313" key="10">
    <source>
        <dbReference type="RefSeq" id="XP_024891992.1"/>
    </source>
</evidence>
<evidence type="ECO:0000256" key="3">
    <source>
        <dbReference type="ARBA" id="ARBA00022692"/>
    </source>
</evidence>
<comment type="subcellular location">
    <subcellularLocation>
        <location evidence="1 8">Cell membrane</location>
        <topology evidence="1 8">Multi-pass membrane protein</topology>
    </subcellularLocation>
</comment>
<dbReference type="GO" id="GO:0050909">
    <property type="term" value="P:sensory perception of taste"/>
    <property type="evidence" value="ECO:0007669"/>
    <property type="project" value="InterPro"/>
</dbReference>
<keyword evidence="3 8" id="KW-0812">Transmembrane</keyword>
<comment type="function">
    <text evidence="8">Gustatory receptor which mediates acceptance or avoidance behavior, depending on its substrates.</text>
</comment>
<feature type="transmembrane region" description="Helical" evidence="8">
    <location>
        <begin position="145"/>
        <end position="164"/>
    </location>
</feature>
<dbReference type="GO" id="GO:0005886">
    <property type="term" value="C:plasma membrane"/>
    <property type="evidence" value="ECO:0007669"/>
    <property type="project" value="UniProtKB-SubCell"/>
</dbReference>
<keyword evidence="7 8" id="KW-0807">Transducer</keyword>
<dbReference type="GO" id="GO:0007635">
    <property type="term" value="P:chemosensory behavior"/>
    <property type="evidence" value="ECO:0007669"/>
    <property type="project" value="TreeGrafter"/>
</dbReference>
<evidence type="ECO:0000313" key="9">
    <source>
        <dbReference type="Proteomes" id="UP000504618"/>
    </source>
</evidence>
<dbReference type="PANTHER" id="PTHR21143">
    <property type="entry name" value="INVERTEBRATE GUSTATORY RECEPTOR"/>
    <property type="match status" value="1"/>
</dbReference>
<keyword evidence="9" id="KW-1185">Reference proteome</keyword>
<proteinExistence type="inferred from homology"/>
<sequence length="294" mass="33904">MEISSTLPPELYQKLSRLIYAKDIFGLFYLIGKLFAFYILFYMAEVGISYIIFEVYTVLVVFTMDMLYMNCVCTLKACFKEINNNLLHMQAFIVNNEPCVPILPMMFCYGQRNAFLIMNLKALKKQHLMVSNTVQMLNTIFSLQLLATIVIIFAEIIFGLYFHVVQYNRYDGFFINLDEEIGLIFLETIYYVTKMALLVWTCETGKNQAQEIRTTIHDVLIISRDEQIKNELQLFSLQILHCKNTFSAKGLNVDATFLATLVGAITTYMLILLQFLVISQACDEKSAINGTRIM</sequence>
<dbReference type="PANTHER" id="PTHR21143:SF133">
    <property type="entry name" value="GUSTATORY AND PHEROMONE RECEPTOR 32A-RELATED"/>
    <property type="match status" value="1"/>
</dbReference>
<accession>A0A6J1RB93</accession>
<evidence type="ECO:0000256" key="1">
    <source>
        <dbReference type="ARBA" id="ARBA00004651"/>
    </source>
</evidence>
<dbReference type="GO" id="GO:0007165">
    <property type="term" value="P:signal transduction"/>
    <property type="evidence" value="ECO:0007669"/>
    <property type="project" value="UniProtKB-KW"/>
</dbReference>
<dbReference type="GO" id="GO:0030424">
    <property type="term" value="C:axon"/>
    <property type="evidence" value="ECO:0007669"/>
    <property type="project" value="TreeGrafter"/>
</dbReference>
<feature type="transmembrane region" description="Helical" evidence="8">
    <location>
        <begin position="50"/>
        <end position="68"/>
    </location>
</feature>
<name>A0A6J1RB93_9HYME</name>
<dbReference type="InterPro" id="IPR013604">
    <property type="entry name" value="7TM_chemorcpt"/>
</dbReference>
<evidence type="ECO:0000256" key="5">
    <source>
        <dbReference type="ARBA" id="ARBA00023136"/>
    </source>
</evidence>
<reference evidence="10" key="1">
    <citation type="submission" date="2025-08" db="UniProtKB">
        <authorList>
            <consortium name="RefSeq"/>
        </authorList>
    </citation>
    <scope>IDENTIFICATION</scope>
    <source>
        <tissue evidence="10">Whole body</tissue>
    </source>
</reference>
<keyword evidence="6 8" id="KW-0675">Receptor</keyword>
<dbReference type="GO" id="GO:0030425">
    <property type="term" value="C:dendrite"/>
    <property type="evidence" value="ECO:0007669"/>
    <property type="project" value="TreeGrafter"/>
</dbReference>
<keyword evidence="5 8" id="KW-0472">Membrane</keyword>
<organism evidence="9 10">
    <name type="scientific">Temnothorax curvispinosus</name>
    <dbReference type="NCBI Taxonomy" id="300111"/>
    <lineage>
        <taxon>Eukaryota</taxon>
        <taxon>Metazoa</taxon>
        <taxon>Ecdysozoa</taxon>
        <taxon>Arthropoda</taxon>
        <taxon>Hexapoda</taxon>
        <taxon>Insecta</taxon>
        <taxon>Pterygota</taxon>
        <taxon>Neoptera</taxon>
        <taxon>Endopterygota</taxon>
        <taxon>Hymenoptera</taxon>
        <taxon>Apocrita</taxon>
        <taxon>Aculeata</taxon>
        <taxon>Formicoidea</taxon>
        <taxon>Formicidae</taxon>
        <taxon>Myrmicinae</taxon>
        <taxon>Temnothorax</taxon>
    </lineage>
</organism>
<keyword evidence="4 8" id="KW-1133">Transmembrane helix</keyword>
<dbReference type="OrthoDB" id="7551911at2759"/>
<dbReference type="GO" id="GO:0043025">
    <property type="term" value="C:neuronal cell body"/>
    <property type="evidence" value="ECO:0007669"/>
    <property type="project" value="TreeGrafter"/>
</dbReference>
<feature type="transmembrane region" description="Helical" evidence="8">
    <location>
        <begin position="255"/>
        <end position="278"/>
    </location>
</feature>
<comment type="similarity">
    <text evidence="8">Belongs to the insect chemoreceptor superfamily. Gustatory receptor (GR) family.</text>
</comment>
<protein>
    <recommendedName>
        <fullName evidence="8">Gustatory receptor</fullName>
    </recommendedName>
</protein>
<dbReference type="Proteomes" id="UP000504618">
    <property type="component" value="Unplaced"/>
</dbReference>
<dbReference type="GeneID" id="112467544"/>
<evidence type="ECO:0000256" key="7">
    <source>
        <dbReference type="ARBA" id="ARBA00023224"/>
    </source>
</evidence>
<dbReference type="Pfam" id="PF08395">
    <property type="entry name" value="7tm_7"/>
    <property type="match status" value="1"/>
</dbReference>
<evidence type="ECO:0000256" key="6">
    <source>
        <dbReference type="ARBA" id="ARBA00023170"/>
    </source>
</evidence>
<dbReference type="RefSeq" id="XP_024891992.1">
    <property type="nucleotide sequence ID" value="XM_025036224.1"/>
</dbReference>
<evidence type="ECO:0000256" key="8">
    <source>
        <dbReference type="RuleBase" id="RU363108"/>
    </source>
</evidence>
<dbReference type="GO" id="GO:0008049">
    <property type="term" value="P:male courtship behavior"/>
    <property type="evidence" value="ECO:0007669"/>
    <property type="project" value="TreeGrafter"/>
</dbReference>
<feature type="transmembrane region" description="Helical" evidence="8">
    <location>
        <begin position="24"/>
        <end position="44"/>
    </location>
</feature>
<evidence type="ECO:0000256" key="4">
    <source>
        <dbReference type="ARBA" id="ARBA00022989"/>
    </source>
</evidence>
<gene>
    <name evidence="10" type="primary">LOC112467544</name>
</gene>